<evidence type="ECO:0000256" key="1">
    <source>
        <dbReference type="ARBA" id="ARBA00005466"/>
    </source>
</evidence>
<dbReference type="InterPro" id="IPR006094">
    <property type="entry name" value="Oxid_FAD_bind_N"/>
</dbReference>
<dbReference type="Pfam" id="PF08031">
    <property type="entry name" value="BBE"/>
    <property type="match status" value="1"/>
</dbReference>
<organism evidence="3 4">
    <name type="scientific">Pyrenophora teres f. teres</name>
    <dbReference type="NCBI Taxonomy" id="97479"/>
    <lineage>
        <taxon>Eukaryota</taxon>
        <taxon>Fungi</taxon>
        <taxon>Dikarya</taxon>
        <taxon>Ascomycota</taxon>
        <taxon>Pezizomycotina</taxon>
        <taxon>Dothideomycetes</taxon>
        <taxon>Pleosporomycetidae</taxon>
        <taxon>Pleosporales</taxon>
        <taxon>Pleosporineae</taxon>
        <taxon>Pleosporaceae</taxon>
        <taxon>Pyrenophora</taxon>
    </lineage>
</organism>
<accession>A0A6S6W553</accession>
<dbReference type="PROSITE" id="PS51387">
    <property type="entry name" value="FAD_PCMH"/>
    <property type="match status" value="1"/>
</dbReference>
<dbReference type="EMBL" id="HG992982">
    <property type="protein sequence ID" value="CAE7185148.1"/>
    <property type="molecule type" value="Genomic_DNA"/>
</dbReference>
<dbReference type="Pfam" id="PF01565">
    <property type="entry name" value="FAD_binding_4"/>
    <property type="match status" value="1"/>
</dbReference>
<evidence type="ECO:0000313" key="3">
    <source>
        <dbReference type="EMBL" id="CAE7185148.1"/>
    </source>
</evidence>
<comment type="similarity">
    <text evidence="1">Belongs to the oxygen-dependent FAD-linked oxidoreductase family.</text>
</comment>
<keyword evidence="2" id="KW-0560">Oxidoreductase</keyword>
<evidence type="ECO:0000256" key="2">
    <source>
        <dbReference type="ARBA" id="ARBA00023002"/>
    </source>
</evidence>
<dbReference type="GO" id="GO:0071949">
    <property type="term" value="F:FAD binding"/>
    <property type="evidence" value="ECO:0007669"/>
    <property type="project" value="InterPro"/>
</dbReference>
<evidence type="ECO:0000313" key="4">
    <source>
        <dbReference type="Proteomes" id="UP000472372"/>
    </source>
</evidence>
<dbReference type="PANTHER" id="PTHR13878">
    <property type="entry name" value="GULONOLACTONE OXIDASE"/>
    <property type="match status" value="1"/>
</dbReference>
<sequence>MLFTTDSLTAIVAFSTLPRVVFGAPALTFVSRNASLSYRVLPGDSNWPSDAEWNRLNSTVGGRLIRGAPLAQAACYATAASAASDACKSLQENWAMLDPFIADPVNVMGPYQQNNTCSPFLATSSGTCTLGSMSSYAINVSDAATVAAGVNFARKRNMRLVVKNTGHDFLGRSAGKGALALWTHNLKSAEVLNYTSSRYTGPAMRLGAGMQVLEIYKFAAAHGLRAVGGTCVTVGAMGGYTQGGGHGPLDASYGLGSDNVLEFDVVTMDGQHRTASPTQNGDLYWALAGGGAGNWAVVLSVTVRAHRDGPVAGARLSFARADLSHETYWNAVDAWFQHVATLDAQGLRGFRTMSRLTRSGFSLDMATLPGATAEELTTVLEPFYRSLEQLNVSLTTNEVSQQSNFLDHFLAYNTNNADTRNMTVGNRLIPRSLFHNATSLKLLTDALDTMVEKDNSTSEPIIVLLSSNVTHATAGNKPGDNSVLPAWRDSLFAVNLVLMSSERANWDTLASDLALMNSWQDRLRDITPGGGSYASEATFDNPNWKTDYYGDNYPRLLTIKQKYDPGFVLWNQPAVGSDAFRLGEDGRLYAV</sequence>
<dbReference type="AlphaFoldDB" id="A0A6S6W553"/>
<dbReference type="Proteomes" id="UP000472372">
    <property type="component" value="Chromosome 6"/>
</dbReference>
<proteinExistence type="inferred from homology"/>
<dbReference type="InterPro" id="IPR050432">
    <property type="entry name" value="FAD-linked_Oxidoreductases_BP"/>
</dbReference>
<dbReference type="Gene3D" id="3.30.465.10">
    <property type="match status" value="2"/>
</dbReference>
<dbReference type="InterPro" id="IPR016169">
    <property type="entry name" value="FAD-bd_PCMH_sub2"/>
</dbReference>
<gene>
    <name evidence="3" type="ORF">PTTW11_06752</name>
</gene>
<dbReference type="SUPFAM" id="SSF56176">
    <property type="entry name" value="FAD-binding/transporter-associated domain-like"/>
    <property type="match status" value="1"/>
</dbReference>
<dbReference type="InterPro" id="IPR016166">
    <property type="entry name" value="FAD-bd_PCMH"/>
</dbReference>
<name>A0A6S6W553_9PLEO</name>
<dbReference type="PANTHER" id="PTHR13878:SF91">
    <property type="entry name" value="FAD BINDING DOMAIN PROTEIN (AFU_ORTHOLOGUE AFUA_6G12070)-RELATED"/>
    <property type="match status" value="1"/>
</dbReference>
<dbReference type="InterPro" id="IPR036318">
    <property type="entry name" value="FAD-bd_PCMH-like_sf"/>
</dbReference>
<dbReference type="GO" id="GO:0016491">
    <property type="term" value="F:oxidoreductase activity"/>
    <property type="evidence" value="ECO:0007669"/>
    <property type="project" value="UniProtKB-KW"/>
</dbReference>
<dbReference type="InterPro" id="IPR012951">
    <property type="entry name" value="BBE"/>
</dbReference>
<protein>
    <submittedName>
        <fullName evidence="3">FAD binding domain-containing protein</fullName>
    </submittedName>
</protein>
<reference evidence="3" key="1">
    <citation type="submission" date="2021-02" db="EMBL/GenBank/DDBJ databases">
        <authorList>
            <person name="Syme A R."/>
            <person name="Syme A R."/>
            <person name="Moolhuijzen P."/>
        </authorList>
    </citation>
    <scope>NUCLEOTIDE SEQUENCE</scope>
    <source>
        <strain evidence="3">W1-1</strain>
    </source>
</reference>